<keyword evidence="3 6" id="KW-0378">Hydrolase</keyword>
<evidence type="ECO:0000256" key="2">
    <source>
        <dbReference type="ARBA" id="ARBA00022723"/>
    </source>
</evidence>
<dbReference type="HAMAP" id="MF_00163">
    <property type="entry name" value="Pep_deformylase"/>
    <property type="match status" value="1"/>
</dbReference>
<gene>
    <name evidence="6" type="primary">def</name>
    <name evidence="7" type="ORF">J2T55_002538</name>
</gene>
<dbReference type="GO" id="GO:0046872">
    <property type="term" value="F:metal ion binding"/>
    <property type="evidence" value="ECO:0007669"/>
    <property type="project" value="UniProtKB-KW"/>
</dbReference>
<dbReference type="AlphaFoldDB" id="A0AAE3HP92"/>
<dbReference type="NCBIfam" id="NF001159">
    <property type="entry name" value="PRK00150.1-3"/>
    <property type="match status" value="1"/>
</dbReference>
<comment type="function">
    <text evidence="6">Removes the formyl group from the N-terminal Met of newly synthesized proteins. Requires at least a dipeptide for an efficient rate of reaction. N-terminal L-methionine is a prerequisite for activity but the enzyme has broad specificity at other positions.</text>
</comment>
<evidence type="ECO:0000256" key="3">
    <source>
        <dbReference type="ARBA" id="ARBA00022801"/>
    </source>
</evidence>
<sequence length="170" mass="19650">MAKLKVLHYPDPNLRKKAEPVAQVDDSIRRLAADMLETMYAENGIGLAATQVDVQHRVVVIDLSAERNSPFYLVNPEVLESRGSKEMEEGCLSVPDYFDVVERAEWIRFRYQDLDGETHEQETDGLLAVCVQHEIDHLNGRLFVDYLSGLKRKRVQKKLEKRQKLERQTL</sequence>
<evidence type="ECO:0000256" key="1">
    <source>
        <dbReference type="ARBA" id="ARBA00010759"/>
    </source>
</evidence>
<feature type="binding site" evidence="6">
    <location>
        <position position="91"/>
    </location>
    <ligand>
        <name>Fe cation</name>
        <dbReference type="ChEBI" id="CHEBI:24875"/>
    </ligand>
</feature>
<reference evidence="7" key="1">
    <citation type="submission" date="2022-08" db="EMBL/GenBank/DDBJ databases">
        <title>Genomic Encyclopedia of Type Strains, Phase III (KMG-III): the genomes of soil and plant-associated and newly described type strains.</title>
        <authorList>
            <person name="Whitman W."/>
        </authorList>
    </citation>
    <scope>NUCLEOTIDE SEQUENCE</scope>
    <source>
        <strain evidence="7">HMT 1</strain>
    </source>
</reference>
<dbReference type="GO" id="GO:0042586">
    <property type="term" value="F:peptide deformylase activity"/>
    <property type="evidence" value="ECO:0007669"/>
    <property type="project" value="UniProtKB-UniRule"/>
</dbReference>
<dbReference type="EC" id="3.5.1.88" evidence="6"/>
<dbReference type="Proteomes" id="UP001204445">
    <property type="component" value="Unassembled WGS sequence"/>
</dbReference>
<dbReference type="InterPro" id="IPR023635">
    <property type="entry name" value="Peptide_deformylase"/>
</dbReference>
<dbReference type="GO" id="GO:0006412">
    <property type="term" value="P:translation"/>
    <property type="evidence" value="ECO:0007669"/>
    <property type="project" value="UniProtKB-UniRule"/>
</dbReference>
<comment type="caution">
    <text evidence="7">The sequence shown here is derived from an EMBL/GenBank/DDBJ whole genome shotgun (WGS) entry which is preliminary data.</text>
</comment>
<organism evidence="7 8">
    <name type="scientific">Methylohalomonas lacus</name>
    <dbReference type="NCBI Taxonomy" id="398773"/>
    <lineage>
        <taxon>Bacteria</taxon>
        <taxon>Pseudomonadati</taxon>
        <taxon>Pseudomonadota</taxon>
        <taxon>Gammaproteobacteria</taxon>
        <taxon>Methylohalomonadales</taxon>
        <taxon>Methylohalomonadaceae</taxon>
        <taxon>Methylohalomonas</taxon>
    </lineage>
</organism>
<dbReference type="CDD" id="cd00487">
    <property type="entry name" value="Pep_deformylase"/>
    <property type="match status" value="1"/>
</dbReference>
<dbReference type="InterPro" id="IPR036821">
    <property type="entry name" value="Peptide_deformylase_sf"/>
</dbReference>
<comment type="similarity">
    <text evidence="1 6">Belongs to the polypeptide deformylase family.</text>
</comment>
<dbReference type="PANTHER" id="PTHR10458:SF22">
    <property type="entry name" value="PEPTIDE DEFORMYLASE"/>
    <property type="match status" value="1"/>
</dbReference>
<keyword evidence="4 6" id="KW-0648">Protein biosynthesis</keyword>
<feature type="binding site" evidence="6">
    <location>
        <position position="133"/>
    </location>
    <ligand>
        <name>Fe cation</name>
        <dbReference type="ChEBI" id="CHEBI:24875"/>
    </ligand>
</feature>
<protein>
    <recommendedName>
        <fullName evidence="6">Peptide deformylase</fullName>
        <shortName evidence="6">PDF</shortName>
        <ecNumber evidence="6">3.5.1.88</ecNumber>
    </recommendedName>
    <alternativeName>
        <fullName evidence="6">Polypeptide deformylase</fullName>
    </alternativeName>
</protein>
<dbReference type="PRINTS" id="PR01576">
    <property type="entry name" value="PDEFORMYLASE"/>
</dbReference>
<evidence type="ECO:0000313" key="7">
    <source>
        <dbReference type="EMBL" id="MCS3904502.1"/>
    </source>
</evidence>
<proteinExistence type="inferred from homology"/>
<feature type="active site" evidence="6">
    <location>
        <position position="134"/>
    </location>
</feature>
<accession>A0AAE3HP92</accession>
<comment type="catalytic activity">
    <reaction evidence="6">
        <text>N-terminal N-formyl-L-methionyl-[peptide] + H2O = N-terminal L-methionyl-[peptide] + formate</text>
        <dbReference type="Rhea" id="RHEA:24420"/>
        <dbReference type="Rhea" id="RHEA-COMP:10639"/>
        <dbReference type="Rhea" id="RHEA-COMP:10640"/>
        <dbReference type="ChEBI" id="CHEBI:15377"/>
        <dbReference type="ChEBI" id="CHEBI:15740"/>
        <dbReference type="ChEBI" id="CHEBI:49298"/>
        <dbReference type="ChEBI" id="CHEBI:64731"/>
        <dbReference type="EC" id="3.5.1.88"/>
    </reaction>
</comment>
<evidence type="ECO:0000256" key="4">
    <source>
        <dbReference type="ARBA" id="ARBA00022917"/>
    </source>
</evidence>
<dbReference type="PIRSF" id="PIRSF004749">
    <property type="entry name" value="Pep_def"/>
    <property type="match status" value="1"/>
</dbReference>
<name>A0AAE3HP92_9GAMM</name>
<dbReference type="PANTHER" id="PTHR10458">
    <property type="entry name" value="PEPTIDE DEFORMYLASE"/>
    <property type="match status" value="1"/>
</dbReference>
<evidence type="ECO:0000313" key="8">
    <source>
        <dbReference type="Proteomes" id="UP001204445"/>
    </source>
</evidence>
<dbReference type="SUPFAM" id="SSF56420">
    <property type="entry name" value="Peptide deformylase"/>
    <property type="match status" value="1"/>
</dbReference>
<keyword evidence="8" id="KW-1185">Reference proteome</keyword>
<comment type="cofactor">
    <cofactor evidence="6">
        <name>Fe(2+)</name>
        <dbReference type="ChEBI" id="CHEBI:29033"/>
    </cofactor>
    <text evidence="6">Binds 1 Fe(2+) ion.</text>
</comment>
<dbReference type="RefSeq" id="WP_259057562.1">
    <property type="nucleotide sequence ID" value="NZ_JANUCT010000024.1"/>
</dbReference>
<keyword evidence="2 6" id="KW-0479">Metal-binding</keyword>
<keyword evidence="5 6" id="KW-0408">Iron</keyword>
<dbReference type="NCBIfam" id="TIGR00079">
    <property type="entry name" value="pept_deformyl"/>
    <property type="match status" value="1"/>
</dbReference>
<dbReference type="FunFam" id="3.90.45.10:FF:000001">
    <property type="entry name" value="Peptide deformylase"/>
    <property type="match status" value="1"/>
</dbReference>
<dbReference type="EMBL" id="JANUCT010000024">
    <property type="protein sequence ID" value="MCS3904502.1"/>
    <property type="molecule type" value="Genomic_DNA"/>
</dbReference>
<dbReference type="Gene3D" id="3.90.45.10">
    <property type="entry name" value="Peptide deformylase"/>
    <property type="match status" value="1"/>
</dbReference>
<feature type="binding site" evidence="6">
    <location>
        <position position="137"/>
    </location>
    <ligand>
        <name>Fe cation</name>
        <dbReference type="ChEBI" id="CHEBI:24875"/>
    </ligand>
</feature>
<evidence type="ECO:0000256" key="5">
    <source>
        <dbReference type="ARBA" id="ARBA00023004"/>
    </source>
</evidence>
<evidence type="ECO:0000256" key="6">
    <source>
        <dbReference type="HAMAP-Rule" id="MF_00163"/>
    </source>
</evidence>
<dbReference type="Pfam" id="PF01327">
    <property type="entry name" value="Pep_deformylase"/>
    <property type="match status" value="1"/>
</dbReference>